<name>A0A9P1FZL1_9DINO</name>
<accession>A0A9P1FZL1</accession>
<dbReference type="EMBL" id="CAMXCT010000449">
    <property type="protein sequence ID" value="CAI3978996.1"/>
    <property type="molecule type" value="Genomic_DNA"/>
</dbReference>
<sequence length="1010" mass="112153">MASVEAEPQVTYRCSLCNLTYAVDAGRLHGQKFQCTPCASADRLIRRGLGSKDELQSLSSQEQEQFFQKLHKEKEDMKESRIQWRTVRAALLTSLCTRQMTENSASVDAKFLPLDVWVQQGWPEKTVRNCPKEYNEQYQCDTYQVPIKSMTWKQTYQACEERILRQEREATAKRTAKGRGSAAAEPELALDLPAAEPRQNGTASAAAAEKKAAKAEAVQEKKNITSNQKVQLLAAKAVAPLSLDLQAVTKLRARVPEDLPEAVQAIYDQTVEKLQRWLHGAKGLLKDWEEEAAQEGKHALTPPAFDMADVKCLHKTVGEVMANLRTLLPVPKAKAKAGSKRKQAEVGEAAAVEGAAAPPGGRLRADDSLLEQYRSVRQIGSLTAAECRQVVQLVREDDRGGRTSVRPRTKHPIAFPLLRELPLRDADTGCVVTAWSMSLPGLVQAKIDACPLYRLLMQRALQRNGNHLTLIFYQDEVSGGNILSPNHSRKSNLTYVMWLEFEVMFVEDLWLTMGVMRSRQIGQVEGGMAALTRAMLLQIRSETENGFVVDLGSSGEPVLCFIDSVILLMDHEAIRACTGTKGASGLKCCIKCLNCLSVNKADAVHDHYDITCTAIEKFWPASNGSVRAAADRLREEERKGKKQELEKLLGWNAAGLLAGPLMAPALDSWVSVETVHFDTMHAYFSNGIIGQELGCWWGHVQEHAGVTLAQLATYAAMWSRCPNSPAAKQVAPQFFFDEKLWRDDGDFRGECAATALVLLLCVGFSEEMLAEYEAMQAAVRSLTALYGVISVLADAKRNPSAASTLLAKQQRHMKCFAEAYTDTCMRPKFHYALHTTAQIAKFGRHVDCFPCERKNKAYKARAASNWSNSPAFSKGVLLDLVTQDLNNALPMEKMFLRLLGSQAPSPVPAPSHVTDWLEVEYKCVTYSRKQVVRLADGSTYCIQFFRWQGNKVDMHLQQLVPTNASRKPAAVTTWKYVTDAPVVANAQCLDKSVSPQYFRSHDDGTVCMLW</sequence>
<dbReference type="EMBL" id="CAMXCT020000449">
    <property type="protein sequence ID" value="CAL1132371.1"/>
    <property type="molecule type" value="Genomic_DNA"/>
</dbReference>
<comment type="caution">
    <text evidence="2">The sequence shown here is derived from an EMBL/GenBank/DDBJ whole genome shotgun (WGS) entry which is preliminary data.</text>
</comment>
<proteinExistence type="predicted"/>
<dbReference type="EMBL" id="CAMXCT010001957">
    <property type="protein sequence ID" value="CAI3994473.1"/>
    <property type="molecule type" value="Genomic_DNA"/>
</dbReference>
<dbReference type="EMBL" id="CAMXCT020001957">
    <property type="protein sequence ID" value="CAL1147848.1"/>
    <property type="molecule type" value="Genomic_DNA"/>
</dbReference>
<dbReference type="EMBL" id="CAMXCT030000449">
    <property type="protein sequence ID" value="CAL4766308.1"/>
    <property type="molecule type" value="Genomic_DNA"/>
</dbReference>
<evidence type="ECO:0000313" key="4">
    <source>
        <dbReference type="Proteomes" id="UP001152797"/>
    </source>
</evidence>
<reference evidence="2" key="1">
    <citation type="submission" date="2022-10" db="EMBL/GenBank/DDBJ databases">
        <authorList>
            <person name="Chen Y."/>
            <person name="Dougan E. K."/>
            <person name="Chan C."/>
            <person name="Rhodes N."/>
            <person name="Thang M."/>
        </authorList>
    </citation>
    <scope>NUCLEOTIDE SEQUENCE</scope>
</reference>
<dbReference type="AlphaFoldDB" id="A0A9P1FZL1"/>
<dbReference type="Proteomes" id="UP001152797">
    <property type="component" value="Unassembled WGS sequence"/>
</dbReference>
<evidence type="ECO:0000313" key="1">
    <source>
        <dbReference type="EMBL" id="CAI3978996.1"/>
    </source>
</evidence>
<keyword evidence="4" id="KW-1185">Reference proteome</keyword>
<dbReference type="EMBL" id="CAMXCT030001957">
    <property type="protein sequence ID" value="CAL4781785.1"/>
    <property type="molecule type" value="Genomic_DNA"/>
</dbReference>
<reference evidence="3" key="2">
    <citation type="submission" date="2024-04" db="EMBL/GenBank/DDBJ databases">
        <authorList>
            <person name="Chen Y."/>
            <person name="Shah S."/>
            <person name="Dougan E. K."/>
            <person name="Thang M."/>
            <person name="Chan C."/>
        </authorList>
    </citation>
    <scope>NUCLEOTIDE SEQUENCE [LARGE SCALE GENOMIC DNA]</scope>
</reference>
<organism evidence="2">
    <name type="scientific">Cladocopium goreaui</name>
    <dbReference type="NCBI Taxonomy" id="2562237"/>
    <lineage>
        <taxon>Eukaryota</taxon>
        <taxon>Sar</taxon>
        <taxon>Alveolata</taxon>
        <taxon>Dinophyceae</taxon>
        <taxon>Suessiales</taxon>
        <taxon>Symbiodiniaceae</taxon>
        <taxon>Cladocopium</taxon>
    </lineage>
</organism>
<gene>
    <name evidence="2" type="ORF">C1SCF055_LOCUS21118</name>
    <name evidence="1" type="ORF">C1SCF055_LOCUS6984</name>
</gene>
<evidence type="ECO:0000313" key="3">
    <source>
        <dbReference type="EMBL" id="CAL1132371.1"/>
    </source>
</evidence>
<evidence type="ECO:0000313" key="2">
    <source>
        <dbReference type="EMBL" id="CAI3994473.1"/>
    </source>
</evidence>
<protein>
    <submittedName>
        <fullName evidence="2">Uncharacterized protein</fullName>
    </submittedName>
</protein>